<gene>
    <name evidence="3" type="ORF">FJM51_18075</name>
</gene>
<dbReference type="OrthoDB" id="9777271at2"/>
<evidence type="ECO:0000313" key="4">
    <source>
        <dbReference type="Proteomes" id="UP000319255"/>
    </source>
</evidence>
<dbReference type="SMART" id="SM01118">
    <property type="entry name" value="CYTH"/>
    <property type="match status" value="1"/>
</dbReference>
<dbReference type="InterPro" id="IPR007899">
    <property type="entry name" value="CHAD_dom"/>
</dbReference>
<dbReference type="CDD" id="cd07756">
    <property type="entry name" value="CYTH-like_Pase_CHAD"/>
    <property type="match status" value="1"/>
</dbReference>
<evidence type="ECO:0000259" key="2">
    <source>
        <dbReference type="PROSITE" id="PS51708"/>
    </source>
</evidence>
<dbReference type="Gene3D" id="1.40.20.10">
    <property type="entry name" value="CHAD domain"/>
    <property type="match status" value="1"/>
</dbReference>
<dbReference type="Gene3D" id="2.40.320.10">
    <property type="entry name" value="Hypothetical Protein Pfu-838710-001"/>
    <property type="match status" value="1"/>
</dbReference>
<dbReference type="RefSeq" id="WP_140455533.1">
    <property type="nucleotide sequence ID" value="NZ_VFRP01000023.1"/>
</dbReference>
<dbReference type="InterPro" id="IPR023577">
    <property type="entry name" value="CYTH_domain"/>
</dbReference>
<dbReference type="PANTHER" id="PTHR39569">
    <property type="entry name" value="INORGANIC TRIPHOSPHATASE"/>
    <property type="match status" value="1"/>
</dbReference>
<dbReference type="Pfam" id="PF05235">
    <property type="entry name" value="CHAD"/>
    <property type="match status" value="1"/>
</dbReference>
<dbReference type="PROSITE" id="PS51708">
    <property type="entry name" value="CHAD"/>
    <property type="match status" value="1"/>
</dbReference>
<name>A0A501WRA5_9RHOB</name>
<feature type="domain" description="CYTH" evidence="1">
    <location>
        <begin position="2"/>
        <end position="202"/>
    </location>
</feature>
<dbReference type="InterPro" id="IPR039013">
    <property type="entry name" value="YgiF"/>
</dbReference>
<comment type="caution">
    <text evidence="3">The sequence shown here is derived from an EMBL/GenBank/DDBJ whole genome shotgun (WGS) entry which is preliminary data.</text>
</comment>
<proteinExistence type="predicted"/>
<dbReference type="SMART" id="SM00880">
    <property type="entry name" value="CHAD"/>
    <property type="match status" value="1"/>
</dbReference>
<dbReference type="PROSITE" id="PS51707">
    <property type="entry name" value="CYTH"/>
    <property type="match status" value="1"/>
</dbReference>
<protein>
    <submittedName>
        <fullName evidence="3">CHAD domain-containing protein</fullName>
    </submittedName>
</protein>
<dbReference type="Pfam" id="PF01928">
    <property type="entry name" value="CYTH"/>
    <property type="match status" value="1"/>
</dbReference>
<organism evidence="3 4">
    <name type="scientific">Amaricoccus solimangrovi</name>
    <dbReference type="NCBI Taxonomy" id="2589815"/>
    <lineage>
        <taxon>Bacteria</taxon>
        <taxon>Pseudomonadati</taxon>
        <taxon>Pseudomonadota</taxon>
        <taxon>Alphaproteobacteria</taxon>
        <taxon>Rhodobacterales</taxon>
        <taxon>Paracoccaceae</taxon>
        <taxon>Amaricoccus</taxon>
    </lineage>
</organism>
<dbReference type="GO" id="GO:0046872">
    <property type="term" value="F:metal ion binding"/>
    <property type="evidence" value="ECO:0007669"/>
    <property type="project" value="TreeGrafter"/>
</dbReference>
<dbReference type="Proteomes" id="UP000319255">
    <property type="component" value="Unassembled WGS sequence"/>
</dbReference>
<dbReference type="PANTHER" id="PTHR39569:SF1">
    <property type="entry name" value="INORGANIC TRIPHOSPHATASE"/>
    <property type="match status" value="1"/>
</dbReference>
<keyword evidence="4" id="KW-1185">Reference proteome</keyword>
<dbReference type="GO" id="GO:0050355">
    <property type="term" value="F:inorganic triphosphate phosphatase activity"/>
    <property type="evidence" value="ECO:0007669"/>
    <property type="project" value="InterPro"/>
</dbReference>
<sequence>MATEVELKLTLDPGAEARLRRDPALETRTCPGRTANLVSIYYDTPDEALARAGIALRLRREGRRWIQTIKRRTGDDVAGLFANEEVECPAPGARLVLEGKDPAFAAVTGAAGGAPLSPMFETRVKRRIEVLGMPEGVVELGIDQGEIVAGSRVEPILEAELELKEGAVAAVYTAARRLFHSGPIRFAKLNKSARGYALARGEDDAAARKKPAAPDFSAKSGAEKVARDILRDCFAQITREQERLADETAPEGAHQLRVGLRRLRTALKLFEPVLGTGGEGARLSETARTLGQAISPLRDLDVLEEEIGELVESGLDAPARDALVAAISERREQERARARAAMAGPEGVRFLFDLGQFIETRGWLVPSDYDQTARLAQPVGEVAGQMLGKRLKAARKRAKHLEHLDEHELHDLRKALKKLRYGVEMLAPIYGGREVSHYVRAIKDLQDKFGSLTDAAMARGWLTGEAALGATDPAAQRAAGWLLGTMTARVVADRPRIFAFWKELAGRDPFWRG</sequence>
<feature type="domain" description="CHAD" evidence="2">
    <location>
        <begin position="219"/>
        <end position="513"/>
    </location>
</feature>
<evidence type="ECO:0000313" key="3">
    <source>
        <dbReference type="EMBL" id="TPE48296.1"/>
    </source>
</evidence>
<dbReference type="SUPFAM" id="SSF55154">
    <property type="entry name" value="CYTH-like phosphatases"/>
    <property type="match status" value="1"/>
</dbReference>
<accession>A0A501WRA5</accession>
<evidence type="ECO:0000259" key="1">
    <source>
        <dbReference type="PROSITE" id="PS51707"/>
    </source>
</evidence>
<dbReference type="InterPro" id="IPR033469">
    <property type="entry name" value="CYTH-like_dom_sf"/>
</dbReference>
<dbReference type="InterPro" id="IPR038186">
    <property type="entry name" value="CHAD_dom_sf"/>
</dbReference>
<reference evidence="3 4" key="1">
    <citation type="submission" date="2019-06" db="EMBL/GenBank/DDBJ databases">
        <title>A novel bacterium of genus Amaricoccus, isolated from marine sediment.</title>
        <authorList>
            <person name="Huang H."/>
            <person name="Mo K."/>
            <person name="Hu Y."/>
        </authorList>
    </citation>
    <scope>NUCLEOTIDE SEQUENCE [LARGE SCALE GENOMIC DNA]</scope>
    <source>
        <strain evidence="3 4">HB172011</strain>
    </source>
</reference>
<dbReference type="AlphaFoldDB" id="A0A501WRA5"/>
<dbReference type="EMBL" id="VFRP01000023">
    <property type="protein sequence ID" value="TPE48296.1"/>
    <property type="molecule type" value="Genomic_DNA"/>
</dbReference>